<sequence length="150" mass="17271">MSHHQPEYYEKVIVGDDETKQRCHQGKRATSVFQQKHPFEARKVESARIRQKYPDRVPIICEKADKADITTIDKNKYLVPADLTVGQFMYVIRKRIALSPEKAIFIFVDEVLPPVAALISSLYEEYRDDDGFLYFTYSGESTFGCPTPST</sequence>
<comment type="similarity">
    <text evidence="2 8">Belongs to the ATG8 family.</text>
</comment>
<name>A0A9P5STN8_9FUNG</name>
<keyword evidence="3 8" id="KW-0072">Autophagy</keyword>
<proteinExistence type="inferred from homology"/>
<dbReference type="GO" id="GO:0006914">
    <property type="term" value="P:autophagy"/>
    <property type="evidence" value="ECO:0007669"/>
    <property type="project" value="UniProtKB-KW"/>
</dbReference>
<evidence type="ECO:0000256" key="6">
    <source>
        <dbReference type="ARBA" id="ARBA00023329"/>
    </source>
</evidence>
<accession>A0A9P5STN8</accession>
<evidence type="ECO:0000256" key="8">
    <source>
        <dbReference type="RuleBase" id="RU004384"/>
    </source>
</evidence>
<dbReference type="InterPro" id="IPR029071">
    <property type="entry name" value="Ubiquitin-like_domsf"/>
</dbReference>
<evidence type="ECO:0000256" key="1">
    <source>
        <dbReference type="ARBA" id="ARBA00004512"/>
    </source>
</evidence>
<evidence type="ECO:0000256" key="3">
    <source>
        <dbReference type="ARBA" id="ARBA00023006"/>
    </source>
</evidence>
<gene>
    <name evidence="9" type="primary">ATG8_2</name>
    <name evidence="9" type="ORF">BG006_001183</name>
</gene>
<dbReference type="CDD" id="cd16128">
    <property type="entry name" value="Ubl_ATG8"/>
    <property type="match status" value="1"/>
</dbReference>
<dbReference type="GO" id="GO:0031410">
    <property type="term" value="C:cytoplasmic vesicle"/>
    <property type="evidence" value="ECO:0007669"/>
    <property type="project" value="UniProtKB-KW"/>
</dbReference>
<keyword evidence="4" id="KW-0472">Membrane</keyword>
<keyword evidence="10" id="KW-1185">Reference proteome</keyword>
<evidence type="ECO:0000256" key="5">
    <source>
        <dbReference type="ARBA" id="ARBA00023288"/>
    </source>
</evidence>
<dbReference type="Gene3D" id="3.10.20.90">
    <property type="entry name" value="Phosphatidylinositol 3-kinase Catalytic Subunit, Chain A, domain 1"/>
    <property type="match status" value="1"/>
</dbReference>
<evidence type="ECO:0000256" key="7">
    <source>
        <dbReference type="PIRSR" id="PIRSR604241-50"/>
    </source>
</evidence>
<keyword evidence="5 7" id="KW-0449">Lipoprotein</keyword>
<keyword evidence="6" id="KW-0968">Cytoplasmic vesicle</keyword>
<evidence type="ECO:0000313" key="10">
    <source>
        <dbReference type="Proteomes" id="UP000696485"/>
    </source>
</evidence>
<evidence type="ECO:0000256" key="2">
    <source>
        <dbReference type="ARBA" id="ARBA00007293"/>
    </source>
</evidence>
<dbReference type="InterPro" id="IPR004241">
    <property type="entry name" value="Atg8-like"/>
</dbReference>
<evidence type="ECO:0000313" key="9">
    <source>
        <dbReference type="EMBL" id="KAF9334948.1"/>
    </source>
</evidence>
<protein>
    <recommendedName>
        <fullName evidence="8">Autophagy-related protein</fullName>
    </recommendedName>
</protein>
<dbReference type="AlphaFoldDB" id="A0A9P5STN8"/>
<dbReference type="Proteomes" id="UP000696485">
    <property type="component" value="Unassembled WGS sequence"/>
</dbReference>
<dbReference type="SUPFAM" id="SSF54236">
    <property type="entry name" value="Ubiquitin-like"/>
    <property type="match status" value="1"/>
</dbReference>
<dbReference type="PANTHER" id="PTHR10969">
    <property type="entry name" value="MICROTUBULE-ASSOCIATED PROTEINS 1A/1B LIGHT CHAIN 3-RELATED"/>
    <property type="match status" value="1"/>
</dbReference>
<dbReference type="Pfam" id="PF02991">
    <property type="entry name" value="ATG8"/>
    <property type="match status" value="1"/>
</dbReference>
<dbReference type="GO" id="GO:0000421">
    <property type="term" value="C:autophagosome membrane"/>
    <property type="evidence" value="ECO:0007669"/>
    <property type="project" value="UniProtKB-SubCell"/>
</dbReference>
<dbReference type="EMBL" id="JAAAUY010000122">
    <property type="protein sequence ID" value="KAF9334948.1"/>
    <property type="molecule type" value="Genomic_DNA"/>
</dbReference>
<organism evidence="9 10">
    <name type="scientific">Podila minutissima</name>
    <dbReference type="NCBI Taxonomy" id="64525"/>
    <lineage>
        <taxon>Eukaryota</taxon>
        <taxon>Fungi</taxon>
        <taxon>Fungi incertae sedis</taxon>
        <taxon>Mucoromycota</taxon>
        <taxon>Mortierellomycotina</taxon>
        <taxon>Mortierellomycetes</taxon>
        <taxon>Mortierellales</taxon>
        <taxon>Mortierellaceae</taxon>
        <taxon>Podila</taxon>
    </lineage>
</organism>
<comment type="caution">
    <text evidence="9">The sequence shown here is derived from an EMBL/GenBank/DDBJ whole genome shotgun (WGS) entry which is preliminary data.</text>
</comment>
<comment type="subcellular location">
    <subcellularLocation>
        <location evidence="1">Cytoplasmic vesicle</location>
        <location evidence="1">Autophagosome membrane</location>
        <topology evidence="1">Lipid-anchor</topology>
    </subcellularLocation>
</comment>
<reference evidence="9" key="1">
    <citation type="journal article" date="2020" name="Fungal Divers.">
        <title>Resolving the Mortierellaceae phylogeny through synthesis of multi-gene phylogenetics and phylogenomics.</title>
        <authorList>
            <person name="Vandepol N."/>
            <person name="Liber J."/>
            <person name="Desiro A."/>
            <person name="Na H."/>
            <person name="Kennedy M."/>
            <person name="Barry K."/>
            <person name="Grigoriev I.V."/>
            <person name="Miller A.N."/>
            <person name="O'Donnell K."/>
            <person name="Stajich J.E."/>
            <person name="Bonito G."/>
        </authorList>
    </citation>
    <scope>NUCLEOTIDE SEQUENCE</scope>
    <source>
        <strain evidence="9">NVP1</strain>
    </source>
</reference>
<feature type="lipid moiety-binding region" description="Phosphatidylserine amidated glycine; alternate" evidence="7">
    <location>
        <position position="144"/>
    </location>
</feature>
<evidence type="ECO:0000256" key="4">
    <source>
        <dbReference type="ARBA" id="ARBA00023136"/>
    </source>
</evidence>